<dbReference type="SUPFAM" id="SSF56059">
    <property type="entry name" value="Glutathione synthetase ATP-binding domain-like"/>
    <property type="match status" value="1"/>
</dbReference>
<protein>
    <submittedName>
        <fullName evidence="2">Putative polysaccharide biosynthesis protein</fullName>
    </submittedName>
</protein>
<dbReference type="EMBL" id="SNYW01000011">
    <property type="protein sequence ID" value="TDQ80609.1"/>
    <property type="molecule type" value="Genomic_DNA"/>
</dbReference>
<name>A0A4R6WN71_9PROT</name>
<proteinExistence type="predicted"/>
<dbReference type="Gene3D" id="3.30.470.20">
    <property type="entry name" value="ATP-grasp fold, B domain"/>
    <property type="match status" value="1"/>
</dbReference>
<dbReference type="AlphaFoldDB" id="A0A4R6WN71"/>
<evidence type="ECO:0000259" key="1">
    <source>
        <dbReference type="Pfam" id="PF14397"/>
    </source>
</evidence>
<reference evidence="2 3" key="1">
    <citation type="submission" date="2019-03" db="EMBL/GenBank/DDBJ databases">
        <title>Genomic Encyclopedia of Type Strains, Phase III (KMG-III): the genomes of soil and plant-associated and newly described type strains.</title>
        <authorList>
            <person name="Whitman W."/>
        </authorList>
    </citation>
    <scope>NUCLEOTIDE SEQUENCE [LARGE SCALE GENOMIC DNA]</scope>
    <source>
        <strain evidence="2 3">CGMCC 1.7660</strain>
    </source>
</reference>
<comment type="caution">
    <text evidence="2">The sequence shown here is derived from an EMBL/GenBank/DDBJ whole genome shotgun (WGS) entry which is preliminary data.</text>
</comment>
<feature type="domain" description="Alpha-L-glutamate ligase-related protein ATP-grasp" evidence="1">
    <location>
        <begin position="133"/>
        <end position="391"/>
    </location>
</feature>
<sequence>MAYLRLPFCSPYKLFWSLGPAKTPADIIHKSYASYVWSMHGRKVWPRVAFYSVAWPAMFAYLSWKHTSRLGDRVREVSGKGRMRQVWEQLVVAFCHSISPKKYYVFELFRPERYANAGAYIARYEFKGGLHNLIESRIERSSRSILNDKAAFFLHCEQAGVHSIPTYMLVHGDGRVERLMEFAGDLPPVDIFFKPFKGRGGRGCERWLRQTDGSYADQHGNRKSVGELLEHITVQAKKEPIVVQEALFGHSALRDLAINVLTTCRVMSVKNETGGYEVTHAVFKSSTRSDSVVDNFHKGGIVSRVDVATGELGPASDAGTKQPCVWFDTHPTTGATITGRQLPFWQETKDLLCRGHAAFPDRVTIGWDVAITDEGPVIVEGNVQSGCDMIQRTHDVPAGIGRLAECYAHHVLAAQRTPVSHAWRQRYAGR</sequence>
<gene>
    <name evidence="2" type="ORF">A8950_3144</name>
</gene>
<dbReference type="OrthoDB" id="8434533at2"/>
<evidence type="ECO:0000313" key="3">
    <source>
        <dbReference type="Proteomes" id="UP000295783"/>
    </source>
</evidence>
<organism evidence="2 3">
    <name type="scientific">Dongia mobilis</name>
    <dbReference type="NCBI Taxonomy" id="578943"/>
    <lineage>
        <taxon>Bacteria</taxon>
        <taxon>Pseudomonadati</taxon>
        <taxon>Pseudomonadota</taxon>
        <taxon>Alphaproteobacteria</taxon>
        <taxon>Rhodospirillales</taxon>
        <taxon>Dongiaceae</taxon>
        <taxon>Dongia</taxon>
    </lineage>
</organism>
<dbReference type="InterPro" id="IPR039523">
    <property type="entry name" value="RimK-rel_E_lig_ATP-grasp"/>
</dbReference>
<dbReference type="RefSeq" id="WP_133614592.1">
    <property type="nucleotide sequence ID" value="NZ_SNYW01000011.1"/>
</dbReference>
<evidence type="ECO:0000313" key="2">
    <source>
        <dbReference type="EMBL" id="TDQ80609.1"/>
    </source>
</evidence>
<dbReference type="Proteomes" id="UP000295783">
    <property type="component" value="Unassembled WGS sequence"/>
</dbReference>
<keyword evidence="3" id="KW-1185">Reference proteome</keyword>
<accession>A0A4R6WN71</accession>
<dbReference type="Pfam" id="PF14397">
    <property type="entry name" value="ATPgrasp_ST"/>
    <property type="match status" value="1"/>
</dbReference>